<accession>A0A199V1C6</accession>
<gene>
    <name evidence="1" type="ORF">ACMD2_10530</name>
</gene>
<name>A0A199V1C6_ANACO</name>
<proteinExistence type="predicted"/>
<sequence length="15" mass="1743">GLNLFKVIKPFENSH</sequence>
<feature type="non-terminal residue" evidence="1">
    <location>
        <position position="1"/>
    </location>
</feature>
<comment type="caution">
    <text evidence="1">The sequence shown here is derived from an EMBL/GenBank/DDBJ whole genome shotgun (WGS) entry which is preliminary data.</text>
</comment>
<dbReference type="EMBL" id="LSRQ01003788">
    <property type="protein sequence ID" value="OAY70691.1"/>
    <property type="molecule type" value="Genomic_DNA"/>
</dbReference>
<dbReference type="Proteomes" id="UP000092600">
    <property type="component" value="Unassembled WGS sequence"/>
</dbReference>
<evidence type="ECO:0000313" key="2">
    <source>
        <dbReference type="Proteomes" id="UP000092600"/>
    </source>
</evidence>
<protein>
    <submittedName>
        <fullName evidence="1">Uncharacterized protein</fullName>
    </submittedName>
</protein>
<organism evidence="1 2">
    <name type="scientific">Ananas comosus</name>
    <name type="common">Pineapple</name>
    <name type="synonym">Ananas ananas</name>
    <dbReference type="NCBI Taxonomy" id="4615"/>
    <lineage>
        <taxon>Eukaryota</taxon>
        <taxon>Viridiplantae</taxon>
        <taxon>Streptophyta</taxon>
        <taxon>Embryophyta</taxon>
        <taxon>Tracheophyta</taxon>
        <taxon>Spermatophyta</taxon>
        <taxon>Magnoliopsida</taxon>
        <taxon>Liliopsida</taxon>
        <taxon>Poales</taxon>
        <taxon>Bromeliaceae</taxon>
        <taxon>Bromelioideae</taxon>
        <taxon>Ananas</taxon>
    </lineage>
</organism>
<reference evidence="1 2" key="1">
    <citation type="journal article" date="2016" name="DNA Res.">
        <title>The draft genome of MD-2 pineapple using hybrid error correction of long reads.</title>
        <authorList>
            <person name="Redwan R.M."/>
            <person name="Saidin A."/>
            <person name="Kumar S.V."/>
        </authorList>
    </citation>
    <scope>NUCLEOTIDE SEQUENCE [LARGE SCALE GENOMIC DNA]</scope>
    <source>
        <strain evidence="2">cv. MD2</strain>
        <tissue evidence="1">Leaf</tissue>
    </source>
</reference>
<evidence type="ECO:0000313" key="1">
    <source>
        <dbReference type="EMBL" id="OAY70691.1"/>
    </source>
</evidence>